<dbReference type="AlphaFoldDB" id="A0A2Y9SE50"/>
<feature type="region of interest" description="Disordered" evidence="1">
    <location>
        <begin position="472"/>
        <end position="505"/>
    </location>
</feature>
<protein>
    <submittedName>
        <fullName evidence="4">P-selectin glycoprotein ligand 1-like</fullName>
    </submittedName>
</protein>
<organism evidence="3 4">
    <name type="scientific">Physeter macrocephalus</name>
    <name type="common">Sperm whale</name>
    <name type="synonym">Physeter catodon</name>
    <dbReference type="NCBI Taxonomy" id="9755"/>
    <lineage>
        <taxon>Eukaryota</taxon>
        <taxon>Metazoa</taxon>
        <taxon>Chordata</taxon>
        <taxon>Craniata</taxon>
        <taxon>Vertebrata</taxon>
        <taxon>Euteleostomi</taxon>
        <taxon>Mammalia</taxon>
        <taxon>Eutheria</taxon>
        <taxon>Laurasiatheria</taxon>
        <taxon>Artiodactyla</taxon>
        <taxon>Whippomorpha</taxon>
        <taxon>Cetacea</taxon>
        <taxon>Odontoceti</taxon>
        <taxon>Physeteridae</taxon>
        <taxon>Physeter</taxon>
    </lineage>
</organism>
<dbReference type="GO" id="GO:0005886">
    <property type="term" value="C:plasma membrane"/>
    <property type="evidence" value="ECO:0007669"/>
    <property type="project" value="TreeGrafter"/>
</dbReference>
<keyword evidence="2" id="KW-0812">Transmembrane</keyword>
<feature type="region of interest" description="Disordered" evidence="1">
    <location>
        <begin position="232"/>
        <end position="290"/>
    </location>
</feature>
<dbReference type="GeneID" id="129391345"/>
<dbReference type="PANTHER" id="PTHR17384:SF7">
    <property type="entry name" value="P-SELECTIN GLYCOPROTEIN LIGAND 1"/>
    <property type="match status" value="1"/>
</dbReference>
<feature type="transmembrane region" description="Helical" evidence="2">
    <location>
        <begin position="414"/>
        <end position="436"/>
    </location>
</feature>
<dbReference type="KEGG" id="pcad:129391345"/>
<evidence type="ECO:0000313" key="3">
    <source>
        <dbReference type="Proteomes" id="UP000248484"/>
    </source>
</evidence>
<sequence>MCSQLWPSRVLGRSSRVLGRSSRVRTALLTSLCPYPPPGAMFLKPLLLLALLGPGSSLQLWETWENGAKEAPGPLLVRGRREVDEDDSDIYDYDIQTDPPEMLNYSTEAPKLLPVMGTLEQRESAGPLTPEPTTLEMTTRDPAVLDAEGAATGNLSMELFILVTLTKEPVTVIPPIMEDPSTESAAVEALSTGPAGRVALATEPAATEALSTETLPTEPASTMAPATERTAMEALSTESTATEALSTESTATEALSTESTATEAMSTESTATEAMSTESTATEAMSTEPTATEALSTESTATEALFMEPTVIEALPTELATTAVLSMEPTTTGALPTDPATVKTLPTRPATATGLTTALPVPSDPPKGTIVAVGNSSDNLIYKWKNGQSLFPRSSVAPSPTEGVLDPSSVKQCLLAILILALVATIFLVCTVVLAIRLSRKNHLYPVRNYSPTEMVCISSLLPEGGEGPAAMANGGLPKAKSQGLKAGSGEDREGDDLTLQSFLP</sequence>
<dbReference type="GO" id="GO:0050901">
    <property type="term" value="P:leukocyte tethering or rolling"/>
    <property type="evidence" value="ECO:0007669"/>
    <property type="project" value="TreeGrafter"/>
</dbReference>
<reference evidence="4" key="1">
    <citation type="submission" date="2025-08" db="UniProtKB">
        <authorList>
            <consortium name="RefSeq"/>
        </authorList>
    </citation>
    <scope>IDENTIFICATION</scope>
    <source>
        <tissue evidence="4">Muscle</tissue>
    </source>
</reference>
<dbReference type="FunCoup" id="A0A2Y9SE50">
    <property type="interactions" value="207"/>
</dbReference>
<dbReference type="InParanoid" id="A0A2Y9SE50"/>
<dbReference type="InterPro" id="IPR026195">
    <property type="entry name" value="PSGL-1"/>
</dbReference>
<evidence type="ECO:0000256" key="2">
    <source>
        <dbReference type="SAM" id="Phobius"/>
    </source>
</evidence>
<name>A0A2Y9SE50_PHYMC</name>
<dbReference type="RefSeq" id="XP_023976658.2">
    <property type="nucleotide sequence ID" value="XM_024120890.3"/>
</dbReference>
<keyword evidence="3" id="KW-1185">Reference proteome</keyword>
<dbReference type="Proteomes" id="UP000248484">
    <property type="component" value="Chromosome 19"/>
</dbReference>
<gene>
    <name evidence="4" type="primary">LOC129391345</name>
</gene>
<evidence type="ECO:0000256" key="1">
    <source>
        <dbReference type="SAM" id="MobiDB-lite"/>
    </source>
</evidence>
<dbReference type="OrthoDB" id="8927116at2759"/>
<accession>A0A2Y9SE50</accession>
<proteinExistence type="predicted"/>
<keyword evidence="2" id="KW-1133">Transmembrane helix</keyword>
<dbReference type="PANTHER" id="PTHR17384">
    <property type="entry name" value="P-SELECTIN GLYCOPROTEIN LIGAND-1"/>
    <property type="match status" value="1"/>
</dbReference>
<evidence type="ECO:0000313" key="4">
    <source>
        <dbReference type="RefSeq" id="XP_023976658.2"/>
    </source>
</evidence>
<dbReference type="STRING" id="9755.ENSPCTP00005025947"/>
<keyword evidence="2" id="KW-0472">Membrane</keyword>